<evidence type="ECO:0000256" key="6">
    <source>
        <dbReference type="ARBA" id="ARBA00044891"/>
    </source>
</evidence>
<feature type="transmembrane region" description="Helical" evidence="19">
    <location>
        <begin position="445"/>
        <end position="468"/>
    </location>
</feature>
<comment type="catalytic activity">
    <reaction evidence="5">
        <text>L-alpha-aminoacyl-L-histidine(out) = L-alpha-aminoacyl-L-histidine(in)</text>
        <dbReference type="Rhea" id="RHEA:79375"/>
        <dbReference type="ChEBI" id="CHEBI:229967"/>
    </reaction>
</comment>
<evidence type="ECO:0000256" key="5">
    <source>
        <dbReference type="ARBA" id="ARBA00044884"/>
    </source>
</evidence>
<comment type="function">
    <text evidence="17">Lysosomal dipeptide uniporter that selectively exports lysine, arginine or histidine-containing dipeptides with a net positive charge from the lysosome lumen into the cytosol. Could play a role in a specific type of protein O-glycosylation indirectly regulating macrophages migration and tissue invasion. Also essential for liver homeostasis.</text>
</comment>
<dbReference type="PROSITE" id="PS50850">
    <property type="entry name" value="MFS"/>
    <property type="match status" value="1"/>
</dbReference>
<dbReference type="EMBL" id="CAJVPV010000425">
    <property type="protein sequence ID" value="CAG8456478.1"/>
    <property type="molecule type" value="Genomic_DNA"/>
</dbReference>
<dbReference type="InterPro" id="IPR011701">
    <property type="entry name" value="MFS"/>
</dbReference>
<evidence type="ECO:0000256" key="12">
    <source>
        <dbReference type="ARBA" id="ARBA00044912"/>
    </source>
</evidence>
<dbReference type="Pfam" id="PF07690">
    <property type="entry name" value="MFS_1"/>
    <property type="match status" value="2"/>
</dbReference>
<evidence type="ECO:0000256" key="19">
    <source>
        <dbReference type="SAM" id="Phobius"/>
    </source>
</evidence>
<gene>
    <name evidence="21" type="ORF">AMORRO_LOCUS1177</name>
</gene>
<feature type="domain" description="Major facilitator superfamily (MFS) profile" evidence="20">
    <location>
        <begin position="450"/>
        <end position="859"/>
    </location>
</feature>
<dbReference type="Proteomes" id="UP000789342">
    <property type="component" value="Unassembled WGS sequence"/>
</dbReference>
<evidence type="ECO:0000256" key="15">
    <source>
        <dbReference type="ARBA" id="ARBA00044985"/>
    </source>
</evidence>
<evidence type="ECO:0000313" key="22">
    <source>
        <dbReference type="Proteomes" id="UP000789342"/>
    </source>
</evidence>
<comment type="catalytic activity">
    <reaction evidence="14">
        <text>L-lysyl-glycine(out) = L-lysyl-glycine(in)</text>
        <dbReference type="Rhea" id="RHEA:79407"/>
        <dbReference type="ChEBI" id="CHEBI:191202"/>
    </reaction>
</comment>
<comment type="catalytic activity">
    <reaction evidence="11">
        <text>L-arginyl-glycine(out) = L-arginyl-glycine(in)</text>
        <dbReference type="Rhea" id="RHEA:79391"/>
        <dbReference type="ChEBI" id="CHEBI:229955"/>
    </reaction>
</comment>
<comment type="catalytic activity">
    <reaction evidence="9">
        <text>L-arginyl-L-alpha-amino acid(out) = L-arginyl-L-alpha-amino acid(in)</text>
        <dbReference type="Rhea" id="RHEA:79371"/>
        <dbReference type="ChEBI" id="CHEBI:84315"/>
    </reaction>
</comment>
<dbReference type="InterPro" id="IPR036259">
    <property type="entry name" value="MFS_trans_sf"/>
</dbReference>
<feature type="transmembrane region" description="Helical" evidence="19">
    <location>
        <begin position="704"/>
        <end position="722"/>
    </location>
</feature>
<feature type="transmembrane region" description="Helical" evidence="19">
    <location>
        <begin position="759"/>
        <end position="780"/>
    </location>
</feature>
<keyword evidence="22" id="KW-1185">Reference proteome</keyword>
<evidence type="ECO:0000256" key="3">
    <source>
        <dbReference type="ARBA" id="ARBA00044878"/>
    </source>
</evidence>
<dbReference type="PANTHER" id="PTHR23512:SF12">
    <property type="entry name" value="TRANSPORTER, PUTATIVE (AFU_ORTHOLOGUE AFUA_4G00260)-RELATED"/>
    <property type="match status" value="1"/>
</dbReference>
<feature type="transmembrane region" description="Helical" evidence="19">
    <location>
        <begin position="916"/>
        <end position="939"/>
    </location>
</feature>
<evidence type="ECO:0000313" key="21">
    <source>
        <dbReference type="EMBL" id="CAG8456478.1"/>
    </source>
</evidence>
<dbReference type="InterPro" id="IPR020846">
    <property type="entry name" value="MFS_dom"/>
</dbReference>
<evidence type="ECO:0000259" key="20">
    <source>
        <dbReference type="PROSITE" id="PS50850"/>
    </source>
</evidence>
<organism evidence="21 22">
    <name type="scientific">Acaulospora morrowiae</name>
    <dbReference type="NCBI Taxonomy" id="94023"/>
    <lineage>
        <taxon>Eukaryota</taxon>
        <taxon>Fungi</taxon>
        <taxon>Fungi incertae sedis</taxon>
        <taxon>Mucoromycota</taxon>
        <taxon>Glomeromycotina</taxon>
        <taxon>Glomeromycetes</taxon>
        <taxon>Diversisporales</taxon>
        <taxon>Acaulosporaceae</taxon>
        <taxon>Acaulospora</taxon>
    </lineage>
</organism>
<keyword evidence="19" id="KW-1133">Transmembrane helix</keyword>
<dbReference type="AlphaFoldDB" id="A0A9N8YYN8"/>
<evidence type="ECO:0000256" key="8">
    <source>
        <dbReference type="ARBA" id="ARBA00044898"/>
    </source>
</evidence>
<evidence type="ECO:0000256" key="10">
    <source>
        <dbReference type="ARBA" id="ARBA00044900"/>
    </source>
</evidence>
<feature type="transmembrane region" description="Helical" evidence="19">
    <location>
        <begin position="729"/>
        <end position="753"/>
    </location>
</feature>
<keyword evidence="19" id="KW-0472">Membrane</keyword>
<sequence>MFRKLSSVFNIKDLLDTTKINEGDLKNITREGLQVVKSEWENIYSKSVGILTPGLSPRLTTAAASSRIPRLDLSATTELATRYEHEWNSIQTEDERNFRNAKMADELIQKIVETCKEHYESCELIKSEAGHLPKVKEMIEEATISAISLKGKLTELEKMIDEFAKSNEVWSFEKWKQTQIIVFDQYKDEKNKELEEKKKLYDQHYEEFMFNNKAQKVQLYQANFEMQMENYRKRAMDPSLNNDERTINSSDDDIISKLEQVEIETAGDREALEDFLGSSRFFERRLVLSRFQISAVILHGLSKDCSLVSSIYRTIHTSDVNSFLTVQCYDLINLEKNVDPFNDLYNIMTRNHMTRKKAMELLRPSANSKETVTEADDSEEEAEFIPSFTQPSLSTLDVSEISDISEDKWLIRNKQKSPTLEENLHGDPQISGGERTVKIEKARKILKMCAMACACTFGIGSHFASHIIGPMKGILMKQLDLTNTQFSLLIASLTLCNTVIPTVSGLLVTRFGTTKSSLIITTGILIGMIIVTAASWKGNIGLMIAGFIVFGIGLAPLTIVQETIIVQFFYGSSLGFALAVGLTFGRLASFMATILAVPLSMMPPLTYRTPFIVATFTCFVSWVMNLVYIYLLRKVDDKQTGSQLRIAEKKTVNWRDIFDLSDIFWWSLVVGVLFGSAMTPFLHLSSNIIMHRYNMTDLMASWDASIILLLPVIVYPFLGLFMDKYGCRLSILIFGSAAFLITFLLLLAPPSIIHPFPPILIFASAFAVVPLTSVTLIPLLTKHVSTGLGLLKSVDNIGATLSQTIAGLLLDAHVNRTHVAGSEINHEDDDLVVLRMFAFISGLGFISCLIFWWADKKYKGGVLNGKGNGDHENIKIYGHLRGEEEEIPIEGQLIQMHIEDEPNLSESAAAEMRKRVTIYIMIMGVLLIVCWTVFAIVAIKKGGVHAGINPKIDNSITS</sequence>
<feature type="transmembrane region" description="Helical" evidence="19">
    <location>
        <begin position="572"/>
        <end position="599"/>
    </location>
</feature>
<comment type="catalytic activity">
    <reaction evidence="3">
        <text>L-histidyl-glycine(out) = L-histidyl-glycine(in)</text>
        <dbReference type="Rhea" id="RHEA:79395"/>
        <dbReference type="ChEBI" id="CHEBI:229957"/>
    </reaction>
</comment>
<comment type="catalytic activity">
    <reaction evidence="2">
        <text>L-lysyl-L-alanine(out) = L-lysyl-L-alanine(in)</text>
        <dbReference type="Rhea" id="RHEA:79399"/>
        <dbReference type="ChEBI" id="CHEBI:229954"/>
    </reaction>
</comment>
<dbReference type="InterPro" id="IPR052187">
    <property type="entry name" value="MFSD1"/>
</dbReference>
<feature type="transmembrane region" description="Helical" evidence="19">
    <location>
        <begin position="516"/>
        <end position="534"/>
    </location>
</feature>
<feature type="transmembrane region" description="Helical" evidence="19">
    <location>
        <begin position="832"/>
        <end position="854"/>
    </location>
</feature>
<comment type="subcellular location">
    <subcellularLocation>
        <location evidence="1">Membrane</location>
        <topology evidence="1">Multi-pass membrane protein</topology>
    </subcellularLocation>
</comment>
<evidence type="ECO:0000256" key="17">
    <source>
        <dbReference type="ARBA" id="ARBA00045709"/>
    </source>
</evidence>
<protein>
    <recommendedName>
        <fullName evidence="15">Lysosomal dipeptide transporter MFSD1</fullName>
    </recommendedName>
    <alternativeName>
        <fullName evidence="16">Major facilitator superfamily domain-containing protein 1</fullName>
    </alternativeName>
</protein>
<evidence type="ECO:0000256" key="11">
    <source>
        <dbReference type="ARBA" id="ARBA00044903"/>
    </source>
</evidence>
<dbReference type="GO" id="GO:0016020">
    <property type="term" value="C:membrane"/>
    <property type="evidence" value="ECO:0007669"/>
    <property type="project" value="UniProtKB-SubCell"/>
</dbReference>
<comment type="catalytic activity">
    <reaction evidence="10">
        <text>L-lysyl-L-lysine(out) = L-lysyl-L-lysine(in)</text>
        <dbReference type="Rhea" id="RHEA:79403"/>
        <dbReference type="ChEBI" id="CHEBI:229956"/>
    </reaction>
</comment>
<dbReference type="GO" id="GO:0022857">
    <property type="term" value="F:transmembrane transporter activity"/>
    <property type="evidence" value="ECO:0007669"/>
    <property type="project" value="InterPro"/>
</dbReference>
<feature type="transmembrane region" description="Helical" evidence="19">
    <location>
        <begin position="663"/>
        <end position="684"/>
    </location>
</feature>
<feature type="transmembrane region" description="Helical" evidence="19">
    <location>
        <begin position="540"/>
        <end position="560"/>
    </location>
</feature>
<evidence type="ECO:0000256" key="4">
    <source>
        <dbReference type="ARBA" id="ARBA00044881"/>
    </source>
</evidence>
<dbReference type="SUPFAM" id="SSF103473">
    <property type="entry name" value="MFS general substrate transporter"/>
    <property type="match status" value="1"/>
</dbReference>
<evidence type="ECO:0000256" key="7">
    <source>
        <dbReference type="ARBA" id="ARBA00044893"/>
    </source>
</evidence>
<dbReference type="Gene3D" id="1.20.1250.20">
    <property type="entry name" value="MFS general substrate transporter like domains"/>
    <property type="match status" value="2"/>
</dbReference>
<comment type="catalytic activity">
    <reaction evidence="4">
        <text>L-alpha-aminoacyl-L-arginine(out) = L-alpha-aminoacyl-L-arginine(in)</text>
        <dbReference type="Rhea" id="RHEA:79367"/>
        <dbReference type="ChEBI" id="CHEBI:229968"/>
    </reaction>
</comment>
<dbReference type="PANTHER" id="PTHR23512">
    <property type="entry name" value="MAJOR FACILITATOR SUPERFAMILY DOMAIN-CONTAINING PROTEIN 1"/>
    <property type="match status" value="1"/>
</dbReference>
<accession>A0A9N8YYN8</accession>
<comment type="catalytic activity">
    <reaction evidence="13">
        <text>L-alanyl-L-lysine(out) = L-alanyl-L-lysine(in)</text>
        <dbReference type="Rhea" id="RHEA:79415"/>
        <dbReference type="ChEBI" id="CHEBI:192470"/>
    </reaction>
</comment>
<evidence type="ECO:0000256" key="9">
    <source>
        <dbReference type="ARBA" id="ARBA00044899"/>
    </source>
</evidence>
<evidence type="ECO:0000256" key="1">
    <source>
        <dbReference type="ARBA" id="ARBA00004141"/>
    </source>
</evidence>
<reference evidence="21" key="1">
    <citation type="submission" date="2021-06" db="EMBL/GenBank/DDBJ databases">
        <authorList>
            <person name="Kallberg Y."/>
            <person name="Tangrot J."/>
            <person name="Rosling A."/>
        </authorList>
    </citation>
    <scope>NUCLEOTIDE SEQUENCE</scope>
    <source>
        <strain evidence="21">CL551</strain>
    </source>
</reference>
<comment type="subunit">
    <text evidence="18">Homodimer. Interacts with lysosomal protein GLMP (via lumenal domain); the interaction starts while both proteins are still in the endoplasmic reticulum and is required for stabilization of MFSD1 in lysosomes but has no direct effect on its targeting to lysosomes or transporter activity.</text>
</comment>
<evidence type="ECO:0000256" key="14">
    <source>
        <dbReference type="ARBA" id="ARBA00044924"/>
    </source>
</evidence>
<name>A0A9N8YYN8_9GLOM</name>
<keyword evidence="19" id="KW-0812">Transmembrane</keyword>
<dbReference type="OrthoDB" id="424834at2759"/>
<comment type="catalytic activity">
    <reaction evidence="12">
        <text>L-histidyl-L-alpha-amino acid(out) = L-histidyl-L-alpha-amino acid(in)</text>
        <dbReference type="Rhea" id="RHEA:79379"/>
        <dbReference type="ChEBI" id="CHEBI:229964"/>
    </reaction>
</comment>
<evidence type="ECO:0000256" key="18">
    <source>
        <dbReference type="ARBA" id="ARBA00046376"/>
    </source>
</evidence>
<evidence type="ECO:0000256" key="2">
    <source>
        <dbReference type="ARBA" id="ARBA00044876"/>
    </source>
</evidence>
<comment type="caution">
    <text evidence="21">The sequence shown here is derived from an EMBL/GenBank/DDBJ whole genome shotgun (WGS) entry which is preliminary data.</text>
</comment>
<comment type="catalytic activity">
    <reaction evidence="8">
        <text>L-aspartyl-L-lysine(out) = L-aspartyl-L-lysine(in)</text>
        <dbReference type="Rhea" id="RHEA:79411"/>
        <dbReference type="ChEBI" id="CHEBI:229953"/>
    </reaction>
</comment>
<evidence type="ECO:0000256" key="16">
    <source>
        <dbReference type="ARBA" id="ARBA00045018"/>
    </source>
</evidence>
<feature type="transmembrane region" description="Helical" evidence="19">
    <location>
        <begin position="488"/>
        <end position="509"/>
    </location>
</feature>
<comment type="catalytic activity">
    <reaction evidence="7">
        <text>L-alpha-aminoacyl-L-lysine(out) = L-alpha-aminoacyl-L-lysine(in)</text>
        <dbReference type="Rhea" id="RHEA:79383"/>
        <dbReference type="ChEBI" id="CHEBI:229966"/>
    </reaction>
</comment>
<proteinExistence type="predicted"/>
<evidence type="ECO:0000256" key="13">
    <source>
        <dbReference type="ARBA" id="ARBA00044919"/>
    </source>
</evidence>
<feature type="transmembrane region" description="Helical" evidence="19">
    <location>
        <begin position="611"/>
        <end position="632"/>
    </location>
</feature>
<comment type="catalytic activity">
    <reaction evidence="6">
        <text>L-lysyl-L-alpha-amino acid(out) = L-lysyl-L-alpha-amino acid(in)</text>
        <dbReference type="Rhea" id="RHEA:79387"/>
        <dbReference type="ChEBI" id="CHEBI:229965"/>
    </reaction>
</comment>